<dbReference type="PANTHER" id="PTHR13887:SF14">
    <property type="entry name" value="DISULFIDE BOND FORMATION PROTEIN D"/>
    <property type="match status" value="1"/>
</dbReference>
<reference evidence="5 6" key="1">
    <citation type="submission" date="2009-01" db="EMBL/GenBank/DDBJ databases">
        <title>Complete sequence of Clostridium cellulolyticum H10.</title>
        <authorList>
            <consortium name="US DOE Joint Genome Institute"/>
            <person name="Lucas S."/>
            <person name="Copeland A."/>
            <person name="Lapidus A."/>
            <person name="Glavina del Rio T."/>
            <person name="Dalin E."/>
            <person name="Tice H."/>
            <person name="Bruce D."/>
            <person name="Goodwin L."/>
            <person name="Pitluck S."/>
            <person name="Chertkov O."/>
            <person name="Saunders E."/>
            <person name="Brettin T."/>
            <person name="Detter J.C."/>
            <person name="Han C."/>
            <person name="Larimer F."/>
            <person name="Land M."/>
            <person name="Hauser L."/>
            <person name="Kyrpides N."/>
            <person name="Ivanova N."/>
            <person name="Zhou J."/>
            <person name="Richardson P."/>
        </authorList>
    </citation>
    <scope>NUCLEOTIDE SEQUENCE [LARGE SCALE GENOMIC DNA]</scope>
    <source>
        <strain evidence="6">ATCC 35319 / DSM 5812 / JCM 6584 / H10</strain>
    </source>
</reference>
<evidence type="ECO:0000256" key="2">
    <source>
        <dbReference type="ARBA" id="ARBA00023002"/>
    </source>
</evidence>
<dbReference type="eggNOG" id="COG2761">
    <property type="taxonomic scope" value="Bacteria"/>
</dbReference>
<evidence type="ECO:0000256" key="4">
    <source>
        <dbReference type="ARBA" id="ARBA00023284"/>
    </source>
</evidence>
<dbReference type="KEGG" id="cce:Ccel_1677"/>
<dbReference type="SUPFAM" id="SSF52833">
    <property type="entry name" value="Thioredoxin-like"/>
    <property type="match status" value="1"/>
</dbReference>
<accession>B8I2N5</accession>
<evidence type="ECO:0000256" key="3">
    <source>
        <dbReference type="ARBA" id="ARBA00023157"/>
    </source>
</evidence>
<keyword evidence="2" id="KW-0560">Oxidoreductase</keyword>
<evidence type="ECO:0000256" key="1">
    <source>
        <dbReference type="ARBA" id="ARBA00022729"/>
    </source>
</evidence>
<keyword evidence="6" id="KW-1185">Reference proteome</keyword>
<protein>
    <submittedName>
        <fullName evidence="5">DSBA oxidoreductase</fullName>
    </submittedName>
</protein>
<keyword evidence="1" id="KW-0732">Signal</keyword>
<dbReference type="Gene3D" id="3.40.30.10">
    <property type="entry name" value="Glutaredoxin"/>
    <property type="match status" value="1"/>
</dbReference>
<dbReference type="AlphaFoldDB" id="B8I2N5"/>
<organism evidence="5 6">
    <name type="scientific">Ruminiclostridium cellulolyticum (strain ATCC 35319 / DSM 5812 / JCM 6584 / H10)</name>
    <name type="common">Clostridium cellulolyticum</name>
    <dbReference type="NCBI Taxonomy" id="394503"/>
    <lineage>
        <taxon>Bacteria</taxon>
        <taxon>Bacillati</taxon>
        <taxon>Bacillota</taxon>
        <taxon>Clostridia</taxon>
        <taxon>Eubacteriales</taxon>
        <taxon>Oscillospiraceae</taxon>
        <taxon>Ruminiclostridium</taxon>
    </lineage>
</organism>
<dbReference type="InterPro" id="IPR036249">
    <property type="entry name" value="Thioredoxin-like_sf"/>
</dbReference>
<keyword evidence="3" id="KW-1015">Disulfide bond</keyword>
<sequence>MKIEFFHDVICSFCFPMSYQMRKVKKLMPEVSIEHRSFALVKDVEDFNIMFGSREAAKQEIMSHWESANRNDDEHRFNIEGMKAASFPFPSSMKVLIAGKAAYFTAGDMGYWDVFDALQQALFVENQNIEEDAIVFNCVRRAGINFDEWYKHYKNKETEKAVQEDLILANKYQIHSVPCLVINETYKVSGAQPLSQIISAIEKASKDDGTGVTEQGGACRLDNGKFLCD</sequence>
<gene>
    <name evidence="5" type="ordered locus">Ccel_1677</name>
</gene>
<dbReference type="STRING" id="394503.Ccel_1677"/>
<dbReference type="Pfam" id="PF13743">
    <property type="entry name" value="Thioredoxin_5"/>
    <property type="match status" value="1"/>
</dbReference>
<dbReference type="GO" id="GO:0016491">
    <property type="term" value="F:oxidoreductase activity"/>
    <property type="evidence" value="ECO:0007669"/>
    <property type="project" value="UniProtKB-KW"/>
</dbReference>
<dbReference type="Proteomes" id="UP000001349">
    <property type="component" value="Chromosome"/>
</dbReference>
<keyword evidence="4" id="KW-0676">Redox-active center</keyword>
<name>B8I2N5_RUMCH</name>
<dbReference type="HOGENOM" id="CLU_102827_0_0_9"/>
<dbReference type="PANTHER" id="PTHR13887">
    <property type="entry name" value="GLUTATHIONE S-TRANSFERASE KAPPA"/>
    <property type="match status" value="1"/>
</dbReference>
<dbReference type="OrthoDB" id="9799122at2"/>
<dbReference type="RefSeq" id="WP_015925143.1">
    <property type="nucleotide sequence ID" value="NC_011898.1"/>
</dbReference>
<dbReference type="EMBL" id="CP001348">
    <property type="protein sequence ID" value="ACL76028.1"/>
    <property type="molecule type" value="Genomic_DNA"/>
</dbReference>
<evidence type="ECO:0000313" key="6">
    <source>
        <dbReference type="Proteomes" id="UP000001349"/>
    </source>
</evidence>
<evidence type="ECO:0000313" key="5">
    <source>
        <dbReference type="EMBL" id="ACL76028.1"/>
    </source>
</evidence>
<proteinExistence type="predicted"/>